<organism evidence="3 4">
    <name type="scientific">Azospirillum thermophilum</name>
    <dbReference type="NCBI Taxonomy" id="2202148"/>
    <lineage>
        <taxon>Bacteria</taxon>
        <taxon>Pseudomonadati</taxon>
        <taxon>Pseudomonadota</taxon>
        <taxon>Alphaproteobacteria</taxon>
        <taxon>Rhodospirillales</taxon>
        <taxon>Azospirillaceae</taxon>
        <taxon>Azospirillum</taxon>
    </lineage>
</organism>
<gene>
    <name evidence="3" type="ORF">DEW08_11305</name>
</gene>
<protein>
    <submittedName>
        <fullName evidence="3">Sulfate transporter</fullName>
    </submittedName>
</protein>
<dbReference type="InterPro" id="IPR052738">
    <property type="entry name" value="ABC-Tungstate_binding"/>
</dbReference>
<dbReference type="KEGG" id="azz:DEW08_11305"/>
<feature type="signal peptide" evidence="1">
    <location>
        <begin position="1"/>
        <end position="25"/>
    </location>
</feature>
<dbReference type="RefSeq" id="WP_109327191.1">
    <property type="nucleotide sequence ID" value="NZ_CP029353.1"/>
</dbReference>
<feature type="domain" description="PBP" evidence="2">
    <location>
        <begin position="31"/>
        <end position="253"/>
    </location>
</feature>
<keyword evidence="1" id="KW-0732">Signal</keyword>
<evidence type="ECO:0000313" key="4">
    <source>
        <dbReference type="Proteomes" id="UP000245629"/>
    </source>
</evidence>
<dbReference type="AlphaFoldDB" id="A0A2S2CR29"/>
<dbReference type="Gene3D" id="3.40.190.10">
    <property type="entry name" value="Periplasmic binding protein-like II"/>
    <property type="match status" value="2"/>
</dbReference>
<sequence>MLRRTVLLGCMALAAVVGLSRGAMAEERFITVASTTSTEDSGLFKAILPKFTARTGIEVRVVARGTGQAIDLAKRGDADVLFVHHKPSEDKFVAEGFSAERKPVMYNDFVVVGPAADPAGVKGGKDVTAALDKIARAKAPFISRGDDSGTHKAELALWKTAGIDPAKADGGWYRSIGQGMGPTLNTAAAMGGYALADRGTWLSFRNRGPLTVLVEGDKRLFNQYGVMLVNPARFPHVKARDGQAFVDWLVSAEGQQAIAGYTIEGQSLFFPNANEPGA</sequence>
<name>A0A2S2CR29_9PROT</name>
<dbReference type="SUPFAM" id="SSF53850">
    <property type="entry name" value="Periplasmic binding protein-like II"/>
    <property type="match status" value="1"/>
</dbReference>
<evidence type="ECO:0000256" key="1">
    <source>
        <dbReference type="SAM" id="SignalP"/>
    </source>
</evidence>
<dbReference type="PANTHER" id="PTHR37945:SF1">
    <property type="entry name" value="EXTRACELLULAR TUNGSTATE BINDING PROTEIN"/>
    <property type="match status" value="1"/>
</dbReference>
<dbReference type="InterPro" id="IPR024370">
    <property type="entry name" value="PBP_domain"/>
</dbReference>
<proteinExistence type="predicted"/>
<dbReference type="Pfam" id="PF12849">
    <property type="entry name" value="PBP_like_2"/>
    <property type="match status" value="1"/>
</dbReference>
<dbReference type="OrthoDB" id="186379at2"/>
<dbReference type="PANTHER" id="PTHR37945">
    <property type="entry name" value="EXTRACELLULAR TUNGSTATE BINDING PROTEIN"/>
    <property type="match status" value="1"/>
</dbReference>
<dbReference type="Proteomes" id="UP000245629">
    <property type="component" value="Chromosome 2"/>
</dbReference>
<reference evidence="4" key="1">
    <citation type="submission" date="2018-05" db="EMBL/GenBank/DDBJ databases">
        <title>Azospirillum thermophila sp. nov., a novel isolated from hot spring.</title>
        <authorList>
            <person name="Zhao Z."/>
        </authorList>
    </citation>
    <scope>NUCLEOTIDE SEQUENCE [LARGE SCALE GENOMIC DNA]</scope>
    <source>
        <strain evidence="4">CFH 70021</strain>
    </source>
</reference>
<evidence type="ECO:0000259" key="2">
    <source>
        <dbReference type="Pfam" id="PF12849"/>
    </source>
</evidence>
<dbReference type="CDD" id="cd05466">
    <property type="entry name" value="PBP2_LTTR_substrate"/>
    <property type="match status" value="1"/>
</dbReference>
<dbReference type="EMBL" id="CP029353">
    <property type="protein sequence ID" value="AWK86747.1"/>
    <property type="molecule type" value="Genomic_DNA"/>
</dbReference>
<feature type="chain" id="PRO_5015595905" evidence="1">
    <location>
        <begin position="26"/>
        <end position="278"/>
    </location>
</feature>
<accession>A0A2S2CR29</accession>
<keyword evidence="4" id="KW-1185">Reference proteome</keyword>
<evidence type="ECO:0000313" key="3">
    <source>
        <dbReference type="EMBL" id="AWK86747.1"/>
    </source>
</evidence>